<proteinExistence type="predicted"/>
<dbReference type="Proteomes" id="UP001220324">
    <property type="component" value="Unassembled WGS sequence"/>
</dbReference>
<gene>
    <name evidence="2" type="ORF">N7494_001575</name>
</gene>
<dbReference type="AlphaFoldDB" id="A0AAD6D201"/>
<evidence type="ECO:0000313" key="2">
    <source>
        <dbReference type="EMBL" id="KAJ5552197.1"/>
    </source>
</evidence>
<feature type="region of interest" description="Disordered" evidence="1">
    <location>
        <begin position="1"/>
        <end position="32"/>
    </location>
</feature>
<evidence type="ECO:0000313" key="3">
    <source>
        <dbReference type="Proteomes" id="UP001220324"/>
    </source>
</evidence>
<protein>
    <submittedName>
        <fullName evidence="2">Uncharacterized protein</fullName>
    </submittedName>
</protein>
<feature type="region of interest" description="Disordered" evidence="1">
    <location>
        <begin position="227"/>
        <end position="250"/>
    </location>
</feature>
<comment type="caution">
    <text evidence="2">The sequence shown here is derived from an EMBL/GenBank/DDBJ whole genome shotgun (WGS) entry which is preliminary data.</text>
</comment>
<dbReference type="EMBL" id="JAQIZZ010000002">
    <property type="protein sequence ID" value="KAJ5552197.1"/>
    <property type="molecule type" value="Genomic_DNA"/>
</dbReference>
<accession>A0AAD6D201</accession>
<name>A0AAD6D201_9EURO</name>
<feature type="compositionally biased region" description="Basic and acidic residues" evidence="1">
    <location>
        <begin position="340"/>
        <end position="363"/>
    </location>
</feature>
<feature type="compositionally biased region" description="Polar residues" evidence="1">
    <location>
        <begin position="128"/>
        <end position="144"/>
    </location>
</feature>
<feature type="compositionally biased region" description="Basic and acidic residues" evidence="1">
    <location>
        <begin position="320"/>
        <end position="332"/>
    </location>
</feature>
<feature type="region of interest" description="Disordered" evidence="1">
    <location>
        <begin position="297"/>
        <end position="377"/>
    </location>
</feature>
<evidence type="ECO:0000256" key="1">
    <source>
        <dbReference type="SAM" id="MobiDB-lite"/>
    </source>
</evidence>
<sequence>MFPPNEGTRPPDNPRNQSPRGPRNRRSYYINPSRGFHDHPYSGFNEQHVYPQNQYLNVYSGHDYPAMIGFSQQPPPVYQQYYSTYDATPNGNFGPAQEMNPGQANTLVASLLVPTAVPYVPLSERQHWQQPQGYDSPVASSGSPYRSPAPAYGSPEYGSPAFGSPQRYVQANSQIQTPKRSTLRATAPPFYPAHMRQNAASPLQVEIEETPIIQQSARAKIYEQMPVPENMGPTRKKRSRGGGFVNNNQRPEVVIRECNGQSSSTPSLVADARHQAVIPPQRSNPPRRRTLAECPVQSLTRPSVGQWKELEEDMPAQQGAERRGANSRHFMEDGPEYDESPLRPRQRDSVSKFEIARTNEEAYGRYNHHHGSPAPER</sequence>
<keyword evidence="3" id="KW-1185">Reference proteome</keyword>
<reference evidence="2 3" key="1">
    <citation type="journal article" date="2023" name="IMA Fungus">
        <title>Comparative genomic study of the Penicillium genus elucidates a diverse pangenome and 15 lateral gene transfer events.</title>
        <authorList>
            <person name="Petersen C."/>
            <person name="Sorensen T."/>
            <person name="Nielsen M.R."/>
            <person name="Sondergaard T.E."/>
            <person name="Sorensen J.L."/>
            <person name="Fitzpatrick D.A."/>
            <person name="Frisvad J.C."/>
            <person name="Nielsen K.L."/>
        </authorList>
    </citation>
    <scope>NUCLEOTIDE SEQUENCE [LARGE SCALE GENOMIC DNA]</scope>
    <source>
        <strain evidence="2 3">IBT 35679</strain>
    </source>
</reference>
<feature type="region of interest" description="Disordered" evidence="1">
    <location>
        <begin position="125"/>
        <end position="164"/>
    </location>
</feature>
<organism evidence="2 3">
    <name type="scientific">Penicillium frequentans</name>
    <dbReference type="NCBI Taxonomy" id="3151616"/>
    <lineage>
        <taxon>Eukaryota</taxon>
        <taxon>Fungi</taxon>
        <taxon>Dikarya</taxon>
        <taxon>Ascomycota</taxon>
        <taxon>Pezizomycotina</taxon>
        <taxon>Eurotiomycetes</taxon>
        <taxon>Eurotiomycetidae</taxon>
        <taxon>Eurotiales</taxon>
        <taxon>Aspergillaceae</taxon>
        <taxon>Penicillium</taxon>
    </lineage>
</organism>